<dbReference type="Proteomes" id="UP001652625">
    <property type="component" value="Chromosome 12"/>
</dbReference>
<organism evidence="1 2">
    <name type="scientific">Hydra vulgaris</name>
    <name type="common">Hydra</name>
    <name type="synonym">Hydra attenuata</name>
    <dbReference type="NCBI Taxonomy" id="6087"/>
    <lineage>
        <taxon>Eukaryota</taxon>
        <taxon>Metazoa</taxon>
        <taxon>Cnidaria</taxon>
        <taxon>Hydrozoa</taxon>
        <taxon>Hydroidolina</taxon>
        <taxon>Anthoathecata</taxon>
        <taxon>Aplanulata</taxon>
        <taxon>Hydridae</taxon>
        <taxon>Hydra</taxon>
    </lineage>
</organism>
<dbReference type="SUPFAM" id="SSF57567">
    <property type="entry name" value="Serine protease inhibitors"/>
    <property type="match status" value="1"/>
</dbReference>
<reference evidence="2" key="1">
    <citation type="submission" date="2025-08" db="UniProtKB">
        <authorList>
            <consortium name="RefSeq"/>
        </authorList>
    </citation>
    <scope>IDENTIFICATION</scope>
</reference>
<dbReference type="InterPro" id="IPR036084">
    <property type="entry name" value="Ser_inhib-like_sf"/>
</dbReference>
<evidence type="ECO:0000313" key="2">
    <source>
        <dbReference type="RefSeq" id="XP_065670624.1"/>
    </source>
</evidence>
<dbReference type="SUPFAM" id="SSF49899">
    <property type="entry name" value="Concanavalin A-like lectins/glucanases"/>
    <property type="match status" value="1"/>
</dbReference>
<gene>
    <name evidence="2" type="primary">LOC100206790</name>
</gene>
<dbReference type="SUPFAM" id="SSF57603">
    <property type="entry name" value="FnI-like domain"/>
    <property type="match status" value="1"/>
</dbReference>
<dbReference type="RefSeq" id="XP_065670624.1">
    <property type="nucleotide sequence ID" value="XM_065814552.1"/>
</dbReference>
<evidence type="ECO:0000313" key="1">
    <source>
        <dbReference type="Proteomes" id="UP001652625"/>
    </source>
</evidence>
<name>A0ABM4D8G5_HYDVU</name>
<sequence>MKVLGLVFHFICFISVSYGFYFFDLFTSVDLSKVKGVNSVAGPENGTFASLFSDNTDFIKLSSSVSNEFAYILHTISTSNDVTFATQFKITVTPDPENRDGQQFMSIFTLLQTNPEKILFTIGFKFVQTKKQVENVVIQGEKKQYVYIGRWKDKGKDKVVTEVEVVKPHSIKTNVWQTLMVRIHNNQVTVSIDCKEVATQKIDALTETYILKGFLSLAQITEIVGFGTEEVTQRFLGALYNPQIYNGNDAYEYYNPCTSDSTPSFVPSEPRPQDYNPAKFNRFAKMVASADAPVVIICKDGETNRLSGETWKKPDDSCYLLKCSNGVIVSTYVCPTCKLGTKSYLSGEKFISPDDKCMLQTCQDGDMVAEKINCNPLSCDKFGSFTDPKECCSKCYSDSCSNGTSYYEGCERKCGIVSNFQCAVKSPGCWCPDGKALNDLNECVPLSDCNCRSGSKIYLPGQAVVRSSCQTCICANGAMRCSSKCVS</sequence>
<protein>
    <submittedName>
        <fullName evidence="2">Uncharacterized protein LOC100206790 isoform X2</fullName>
    </submittedName>
</protein>
<dbReference type="CDD" id="cd19941">
    <property type="entry name" value="TIL"/>
    <property type="match status" value="1"/>
</dbReference>
<dbReference type="GeneID" id="100206790"/>
<accession>A0ABM4D8G5</accession>
<keyword evidence="1" id="KW-1185">Reference proteome</keyword>
<proteinExistence type="predicted"/>
<dbReference type="Gene3D" id="2.60.120.200">
    <property type="match status" value="1"/>
</dbReference>
<dbReference type="InterPro" id="IPR013320">
    <property type="entry name" value="ConA-like_dom_sf"/>
</dbReference>